<dbReference type="AlphaFoldDB" id="A0A2P2E439"/>
<dbReference type="RefSeq" id="WP_108977956.1">
    <property type="nucleotide sequence ID" value="NZ_BFBB01000008.1"/>
</dbReference>
<evidence type="ECO:0000313" key="2">
    <source>
        <dbReference type="Proteomes" id="UP000245133"/>
    </source>
</evidence>
<dbReference type="OrthoDB" id="675048at2"/>
<comment type="caution">
    <text evidence="1">The sequence shown here is derived from an EMBL/GenBank/DDBJ whole genome shotgun (WGS) entry which is preliminary data.</text>
</comment>
<protein>
    <submittedName>
        <fullName evidence="1">Uncharacterized protein</fullName>
    </submittedName>
</protein>
<keyword evidence="2" id="KW-1185">Reference proteome</keyword>
<reference evidence="1 2" key="1">
    <citation type="submission" date="2018-02" db="EMBL/GenBank/DDBJ databases">
        <title>Novel Leptospira species isolated from soil and water in Japan.</title>
        <authorList>
            <person name="Nakao R."/>
            <person name="Masuzawa T."/>
        </authorList>
    </citation>
    <scope>NUCLEOTIDE SEQUENCE [LARGE SCALE GENOMIC DNA]</scope>
    <source>
        <strain evidence="1 2">YH101</strain>
    </source>
</reference>
<accession>A0A2P2E439</accession>
<sequence length="142" mass="16239">MKEKSKQPWNDKLNKKAEPKVKHIDKRFSDIEEDSDMLVATPKIFEEYIRKIPKGEFVDIKKVRKDLAKRFKADATCPVTTGLFLRIVAESAFEKYQGGTKANEIPPFWRVIAPNSSIAKKLSFGTEFISSMQKKEGIEISS</sequence>
<organism evidence="1 2">
    <name type="scientific">Leptospira ryugenii</name>
    <dbReference type="NCBI Taxonomy" id="1917863"/>
    <lineage>
        <taxon>Bacteria</taxon>
        <taxon>Pseudomonadati</taxon>
        <taxon>Spirochaetota</taxon>
        <taxon>Spirochaetia</taxon>
        <taxon>Leptospirales</taxon>
        <taxon>Leptospiraceae</taxon>
        <taxon>Leptospira</taxon>
    </lineage>
</organism>
<dbReference type="Proteomes" id="UP000245133">
    <property type="component" value="Unassembled WGS sequence"/>
</dbReference>
<evidence type="ECO:0000313" key="1">
    <source>
        <dbReference type="EMBL" id="GBF51642.1"/>
    </source>
</evidence>
<proteinExistence type="predicted"/>
<name>A0A2P2E439_9LEPT</name>
<dbReference type="EMBL" id="BFBB01000008">
    <property type="protein sequence ID" value="GBF51642.1"/>
    <property type="molecule type" value="Genomic_DNA"/>
</dbReference>
<gene>
    <name evidence="1" type="ORF">LPTSP4_31800</name>
</gene>